<evidence type="ECO:0000256" key="4">
    <source>
        <dbReference type="ARBA" id="ARBA00022970"/>
    </source>
</evidence>
<dbReference type="Gene3D" id="3.40.50.2300">
    <property type="match status" value="2"/>
</dbReference>
<feature type="domain" description="Leucine-binding protein" evidence="6">
    <location>
        <begin position="27"/>
        <end position="370"/>
    </location>
</feature>
<keyword evidence="8" id="KW-1185">Reference proteome</keyword>
<dbReference type="OrthoDB" id="9772589at2"/>
<dbReference type="AlphaFoldDB" id="A0A1I3N3E2"/>
<evidence type="ECO:0000256" key="5">
    <source>
        <dbReference type="SAM" id="SignalP"/>
    </source>
</evidence>
<evidence type="ECO:0000313" key="8">
    <source>
        <dbReference type="Proteomes" id="UP000198635"/>
    </source>
</evidence>
<dbReference type="GO" id="GO:0006865">
    <property type="term" value="P:amino acid transport"/>
    <property type="evidence" value="ECO:0007669"/>
    <property type="project" value="UniProtKB-KW"/>
</dbReference>
<feature type="chain" id="PRO_5011687435" evidence="5">
    <location>
        <begin position="26"/>
        <end position="376"/>
    </location>
</feature>
<dbReference type="STRING" id="52560.SAMN04488082_101156"/>
<accession>A0A1I3N3E2</accession>
<comment type="similarity">
    <text evidence="1">Belongs to the leucine-binding protein family.</text>
</comment>
<dbReference type="Proteomes" id="UP000198635">
    <property type="component" value="Unassembled WGS sequence"/>
</dbReference>
<keyword evidence="4" id="KW-0029">Amino-acid transport</keyword>
<name>A0A1I3N3E2_9BACT</name>
<organism evidence="7 8">
    <name type="scientific">Desulfomicrobium apsheronum</name>
    <dbReference type="NCBI Taxonomy" id="52560"/>
    <lineage>
        <taxon>Bacteria</taxon>
        <taxon>Pseudomonadati</taxon>
        <taxon>Thermodesulfobacteriota</taxon>
        <taxon>Desulfovibrionia</taxon>
        <taxon>Desulfovibrionales</taxon>
        <taxon>Desulfomicrobiaceae</taxon>
        <taxon>Desulfomicrobium</taxon>
    </lineage>
</organism>
<dbReference type="EMBL" id="FORX01000001">
    <property type="protein sequence ID" value="SFJ03396.1"/>
    <property type="molecule type" value="Genomic_DNA"/>
</dbReference>
<dbReference type="CDD" id="cd06342">
    <property type="entry name" value="PBP1_ABC_LIVBP-like"/>
    <property type="match status" value="1"/>
</dbReference>
<feature type="signal peptide" evidence="5">
    <location>
        <begin position="1"/>
        <end position="25"/>
    </location>
</feature>
<evidence type="ECO:0000313" key="7">
    <source>
        <dbReference type="EMBL" id="SFJ03396.1"/>
    </source>
</evidence>
<evidence type="ECO:0000256" key="1">
    <source>
        <dbReference type="ARBA" id="ARBA00010062"/>
    </source>
</evidence>
<dbReference type="InterPro" id="IPR028081">
    <property type="entry name" value="Leu-bd"/>
</dbReference>
<proteinExistence type="inferred from homology"/>
<gene>
    <name evidence="7" type="ORF">SAMN04488082_101156</name>
</gene>
<evidence type="ECO:0000256" key="3">
    <source>
        <dbReference type="ARBA" id="ARBA00022729"/>
    </source>
</evidence>
<dbReference type="PRINTS" id="PR00337">
    <property type="entry name" value="LEUILEVALBP"/>
</dbReference>
<dbReference type="PANTHER" id="PTHR47151:SF2">
    <property type="entry name" value="AMINO ACID BINDING PROTEIN"/>
    <property type="match status" value="1"/>
</dbReference>
<dbReference type="RefSeq" id="WP_092372245.1">
    <property type="nucleotide sequence ID" value="NZ_FORX01000001.1"/>
</dbReference>
<evidence type="ECO:0000259" key="6">
    <source>
        <dbReference type="Pfam" id="PF13458"/>
    </source>
</evidence>
<dbReference type="PANTHER" id="PTHR47151">
    <property type="entry name" value="LEU/ILE/VAL-BINDING ABC TRANSPORTER SUBUNIT"/>
    <property type="match status" value="1"/>
</dbReference>
<dbReference type="InterPro" id="IPR028082">
    <property type="entry name" value="Peripla_BP_I"/>
</dbReference>
<sequence length="376" mass="40018">MKKKLCTLGFLTLALVALTLGSAWAETIRIGLMCPLTGSWASEGQDMKQIVELLAAETNKAGGINGNQVEIVVEDDGGDPRQAALAATRLTTKEISAVIGTYGSSVTEASQNIYAESGILQVATGSTAIRLSEKSLPLFFRTCPRDDEQGTVAAKTLGELGFSKIAILHDNTSYAKGLADEAKSLLEASGKTIAFYDALTPGERDYNAILTKIKSAAPEVIFFTGYYPEAGMLLRQKTEMGWNVPMIGGDATNNPDLVKIAGNQAAEGFMFLSPPVPADLDTPEAKDFMTAYKAAYGNAPGSVWAVLAGDAYRVIAEAVAQTKDTSSEKLAAYMKNEMKDFSGLTGKISFNEKGDRVGDLYRVYKVDAAGAFVLQP</sequence>
<evidence type="ECO:0000256" key="2">
    <source>
        <dbReference type="ARBA" id="ARBA00022448"/>
    </source>
</evidence>
<keyword evidence="2" id="KW-0813">Transport</keyword>
<dbReference type="SUPFAM" id="SSF53822">
    <property type="entry name" value="Periplasmic binding protein-like I"/>
    <property type="match status" value="1"/>
</dbReference>
<dbReference type="Pfam" id="PF13458">
    <property type="entry name" value="Peripla_BP_6"/>
    <property type="match status" value="1"/>
</dbReference>
<keyword evidence="3 5" id="KW-0732">Signal</keyword>
<reference evidence="8" key="1">
    <citation type="submission" date="2016-10" db="EMBL/GenBank/DDBJ databases">
        <authorList>
            <person name="Varghese N."/>
            <person name="Submissions S."/>
        </authorList>
    </citation>
    <scope>NUCLEOTIDE SEQUENCE [LARGE SCALE GENOMIC DNA]</scope>
    <source>
        <strain evidence="8">DSM 5918</strain>
    </source>
</reference>
<dbReference type="InterPro" id="IPR000709">
    <property type="entry name" value="Leu_Ile_Val-bd"/>
</dbReference>
<protein>
    <submittedName>
        <fullName evidence="7">Amino acid/amide ABC transporter substrate-binding protein, HAAT family</fullName>
    </submittedName>
</protein>